<evidence type="ECO:0000313" key="4">
    <source>
        <dbReference type="EMBL" id="KPB01177.1"/>
    </source>
</evidence>
<keyword evidence="5" id="KW-1185">Reference proteome</keyword>
<comment type="caution">
    <text evidence="4">The sequence shown here is derived from an EMBL/GenBank/DDBJ whole genome shotgun (WGS) entry which is preliminary data.</text>
</comment>
<proteinExistence type="predicted"/>
<evidence type="ECO:0000313" key="5">
    <source>
        <dbReference type="Proteomes" id="UP000038011"/>
    </source>
</evidence>
<dbReference type="RefSeq" id="WP_053999180.1">
    <property type="nucleotide sequence ID" value="NZ_JXMU01000013.1"/>
</dbReference>
<dbReference type="PANTHER" id="PTHR16026">
    <property type="entry name" value="CARTILAGE ACIDIC PROTEIN 1"/>
    <property type="match status" value="1"/>
</dbReference>
<accession>A0A0M9GMA0</accession>
<gene>
    <name evidence="4" type="ORF">SU32_09825</name>
</gene>
<dbReference type="EMBL" id="JXMU01000013">
    <property type="protein sequence ID" value="KPB01177.1"/>
    <property type="molecule type" value="Genomic_DNA"/>
</dbReference>
<keyword evidence="1 2" id="KW-0732">Signal</keyword>
<dbReference type="InterPro" id="IPR027039">
    <property type="entry name" value="Crtac1"/>
</dbReference>
<dbReference type="Pfam" id="PF13517">
    <property type="entry name" value="FG-GAP_3"/>
    <property type="match status" value="1"/>
</dbReference>
<dbReference type="PATRIC" id="fig|1514904.3.peg.795"/>
<dbReference type="SUPFAM" id="SSF69318">
    <property type="entry name" value="Integrin alpha N-terminal domain"/>
    <property type="match status" value="1"/>
</dbReference>
<feature type="signal peptide" evidence="2">
    <location>
        <begin position="1"/>
        <end position="19"/>
    </location>
</feature>
<organism evidence="4 5">
    <name type="scientific">Ahrensia marina</name>
    <dbReference type="NCBI Taxonomy" id="1514904"/>
    <lineage>
        <taxon>Bacteria</taxon>
        <taxon>Pseudomonadati</taxon>
        <taxon>Pseudomonadota</taxon>
        <taxon>Alphaproteobacteria</taxon>
        <taxon>Hyphomicrobiales</taxon>
        <taxon>Ahrensiaceae</taxon>
        <taxon>Ahrensia</taxon>
    </lineage>
</organism>
<name>A0A0M9GMA0_9HYPH</name>
<dbReference type="PANTHER" id="PTHR16026:SF0">
    <property type="entry name" value="CARTILAGE ACIDIC PROTEIN 1"/>
    <property type="match status" value="1"/>
</dbReference>
<evidence type="ECO:0000256" key="1">
    <source>
        <dbReference type="ARBA" id="ARBA00022729"/>
    </source>
</evidence>
<dbReference type="AlphaFoldDB" id="A0A0M9GMA0"/>
<dbReference type="OrthoDB" id="1488578at2"/>
<dbReference type="Gene3D" id="2.130.10.130">
    <property type="entry name" value="Integrin alpha, N-terminal"/>
    <property type="match status" value="1"/>
</dbReference>
<protein>
    <submittedName>
        <fullName evidence="4">ASPIC/UnbV domain-containing protein</fullName>
    </submittedName>
</protein>
<feature type="chain" id="PRO_5005836703" evidence="2">
    <location>
        <begin position="20"/>
        <end position="523"/>
    </location>
</feature>
<dbReference type="Pfam" id="PF07593">
    <property type="entry name" value="UnbV_ASPIC"/>
    <property type="match status" value="1"/>
</dbReference>
<dbReference type="STRING" id="1514904.SU32_09825"/>
<evidence type="ECO:0000256" key="2">
    <source>
        <dbReference type="SAM" id="SignalP"/>
    </source>
</evidence>
<dbReference type="InterPro" id="IPR013517">
    <property type="entry name" value="FG-GAP"/>
</dbReference>
<evidence type="ECO:0000259" key="3">
    <source>
        <dbReference type="Pfam" id="PF07593"/>
    </source>
</evidence>
<dbReference type="InterPro" id="IPR011519">
    <property type="entry name" value="UnbV_ASPIC"/>
</dbReference>
<sequence length="523" mass="57774">MRQITLILTAIFASSSALAGDVRFEPRSKNFDFKHIYNGGWEFFVGGGMATFDCNDDTFPDVFLAGGENMSRIAMNTTQQSGAEVQFENLDNTGAEFDLVTGAYPINIDNDAHTDLFVMRVGENKVLRGLKNCQFEEANDLWHLDGLDRWTTSFSATWEKGSAMPTLAVGNYVDRDNPEGPFGACDVNHLFRPEGALYQEPTILDPGYCALSMLFSDWTRNGRRDLRISNDRHYYLRDGEEQMYRLDEMRFLGREDGWLPISVWGMGIASQDLNGDQAPDIMLTSMGDQLIQFYAGGAKMENAPYNIGAYAQRPYTGDDGRPSTGWHAEFGDVNNDGLADLFIAKGNVDQMPGMAMKDPNNLLLQKPDGTFFETGLEAGLADTARSRGASIADFNLDGKLDIAVMNRRDTFAIYENVSTKNGNFASIELQQEGSNVDAIGAWIELRTLPDNKIQTQEIVIGGGHASGKIAPVHFGLGTKKKAEIRVTWPDGTLTGWIAIDANSRLIAKRGNDDRLELSAQPAR</sequence>
<dbReference type="InterPro" id="IPR028994">
    <property type="entry name" value="Integrin_alpha_N"/>
</dbReference>
<feature type="domain" description="ASPIC/UnbV" evidence="3">
    <location>
        <begin position="438"/>
        <end position="505"/>
    </location>
</feature>
<reference evidence="4 5" key="1">
    <citation type="submission" date="2015-01" db="EMBL/GenBank/DDBJ databases">
        <title>Ahrensia donghaiensis sp. nov., a novel dimethylsulphoniopropionate-cleavage bacterium isolated from seawater and emended descriptions of the genus Ahrensia and Ahrensia kielensis.</title>
        <authorList>
            <person name="Liu J."/>
        </authorList>
    </citation>
    <scope>NUCLEOTIDE SEQUENCE [LARGE SCALE GENOMIC DNA]</scope>
    <source>
        <strain evidence="4 5">LZD062</strain>
    </source>
</reference>
<dbReference type="Proteomes" id="UP000038011">
    <property type="component" value="Unassembled WGS sequence"/>
</dbReference>